<gene>
    <name evidence="10" type="ORF">DXG03_005878</name>
</gene>
<evidence type="ECO:0000256" key="8">
    <source>
        <dbReference type="ARBA" id="ARBA00048679"/>
    </source>
</evidence>
<reference evidence="10" key="2">
    <citation type="submission" date="2021-10" db="EMBL/GenBank/DDBJ databases">
        <title>Phylogenomics reveals ancestral predisposition of the termite-cultivated fungus Termitomyces towards a domesticated lifestyle.</title>
        <authorList>
            <person name="Auxier B."/>
            <person name="Grum-Grzhimaylo A."/>
            <person name="Cardenas M.E."/>
            <person name="Lodge J.D."/>
            <person name="Laessoe T."/>
            <person name="Pedersen O."/>
            <person name="Smith M.E."/>
            <person name="Kuyper T.W."/>
            <person name="Franco-Molano E.A."/>
            <person name="Baroni T.J."/>
            <person name="Aanen D.K."/>
        </authorList>
    </citation>
    <scope>NUCLEOTIDE SEQUENCE</scope>
    <source>
        <strain evidence="10">AP01</strain>
        <tissue evidence="10">Mycelium</tissue>
    </source>
</reference>
<comment type="catalytic activity">
    <reaction evidence="8">
        <text>L-seryl-[protein] + ATP = O-phospho-L-seryl-[protein] + ADP + H(+)</text>
        <dbReference type="Rhea" id="RHEA:17989"/>
        <dbReference type="Rhea" id="RHEA-COMP:9863"/>
        <dbReference type="Rhea" id="RHEA-COMP:11604"/>
        <dbReference type="ChEBI" id="CHEBI:15378"/>
        <dbReference type="ChEBI" id="CHEBI:29999"/>
        <dbReference type="ChEBI" id="CHEBI:30616"/>
        <dbReference type="ChEBI" id="CHEBI:83421"/>
        <dbReference type="ChEBI" id="CHEBI:456216"/>
        <dbReference type="EC" id="2.7.11.1"/>
    </reaction>
</comment>
<keyword evidence="11" id="KW-1185">Reference proteome</keyword>
<keyword evidence="4" id="KW-0547">Nucleotide-binding</keyword>
<dbReference type="Gene3D" id="1.10.510.10">
    <property type="entry name" value="Transferase(Phosphotransferase) domain 1"/>
    <property type="match status" value="1"/>
</dbReference>
<feature type="domain" description="Protein kinase" evidence="9">
    <location>
        <begin position="35"/>
        <end position="396"/>
    </location>
</feature>
<dbReference type="GO" id="GO:0004674">
    <property type="term" value="F:protein serine/threonine kinase activity"/>
    <property type="evidence" value="ECO:0007669"/>
    <property type="project" value="UniProtKB-KW"/>
</dbReference>
<dbReference type="Pfam" id="PF00069">
    <property type="entry name" value="Pkinase"/>
    <property type="match status" value="2"/>
</dbReference>
<organism evidence="10 11">
    <name type="scientific">Asterophora parasitica</name>
    <dbReference type="NCBI Taxonomy" id="117018"/>
    <lineage>
        <taxon>Eukaryota</taxon>
        <taxon>Fungi</taxon>
        <taxon>Dikarya</taxon>
        <taxon>Basidiomycota</taxon>
        <taxon>Agaricomycotina</taxon>
        <taxon>Agaricomycetes</taxon>
        <taxon>Agaricomycetidae</taxon>
        <taxon>Agaricales</taxon>
        <taxon>Tricholomatineae</taxon>
        <taxon>Lyophyllaceae</taxon>
        <taxon>Asterophora</taxon>
    </lineage>
</organism>
<keyword evidence="5" id="KW-0418">Kinase</keyword>
<proteinExistence type="predicted"/>
<dbReference type="GO" id="GO:0005524">
    <property type="term" value="F:ATP binding"/>
    <property type="evidence" value="ECO:0007669"/>
    <property type="project" value="UniProtKB-KW"/>
</dbReference>
<evidence type="ECO:0000313" key="10">
    <source>
        <dbReference type="EMBL" id="KAG5641162.1"/>
    </source>
</evidence>
<evidence type="ECO:0000256" key="1">
    <source>
        <dbReference type="ARBA" id="ARBA00012513"/>
    </source>
</evidence>
<dbReference type="EMBL" id="JABCKV010000375">
    <property type="protein sequence ID" value="KAG5641162.1"/>
    <property type="molecule type" value="Genomic_DNA"/>
</dbReference>
<dbReference type="PANTHER" id="PTHR47634:SF9">
    <property type="entry name" value="PROTEIN KINASE DOMAIN-CONTAINING PROTEIN-RELATED"/>
    <property type="match status" value="1"/>
</dbReference>
<comment type="catalytic activity">
    <reaction evidence="7">
        <text>L-threonyl-[protein] + ATP = O-phospho-L-threonyl-[protein] + ADP + H(+)</text>
        <dbReference type="Rhea" id="RHEA:46608"/>
        <dbReference type="Rhea" id="RHEA-COMP:11060"/>
        <dbReference type="Rhea" id="RHEA-COMP:11605"/>
        <dbReference type="ChEBI" id="CHEBI:15378"/>
        <dbReference type="ChEBI" id="CHEBI:30013"/>
        <dbReference type="ChEBI" id="CHEBI:30616"/>
        <dbReference type="ChEBI" id="CHEBI:61977"/>
        <dbReference type="ChEBI" id="CHEBI:456216"/>
        <dbReference type="EC" id="2.7.11.1"/>
    </reaction>
</comment>
<dbReference type="InterPro" id="IPR051334">
    <property type="entry name" value="SRPK"/>
</dbReference>
<evidence type="ECO:0000313" key="11">
    <source>
        <dbReference type="Proteomes" id="UP000775547"/>
    </source>
</evidence>
<keyword evidence="6" id="KW-0067">ATP-binding</keyword>
<evidence type="ECO:0000259" key="9">
    <source>
        <dbReference type="PROSITE" id="PS50011"/>
    </source>
</evidence>
<dbReference type="InterPro" id="IPR011009">
    <property type="entry name" value="Kinase-like_dom_sf"/>
</dbReference>
<dbReference type="Proteomes" id="UP000775547">
    <property type="component" value="Unassembled WGS sequence"/>
</dbReference>
<evidence type="ECO:0000256" key="6">
    <source>
        <dbReference type="ARBA" id="ARBA00022840"/>
    </source>
</evidence>
<dbReference type="Gene3D" id="3.30.200.20">
    <property type="entry name" value="Phosphorylase Kinase, domain 1"/>
    <property type="match status" value="1"/>
</dbReference>
<dbReference type="AlphaFoldDB" id="A0A9P7FZ20"/>
<sequence>MGGIDEPPEEPLLSTFEEGYGYFTAAAVGRSLHQYVFVRKLGWAASSSVWLALDKAAETRTFVAMKILTSQATAHIVAGYSPEYNVFRKIESANPNSPGFNHCLTLRHCFTAKSAAGGHICFVTDVLSSSLANLRPPGQNRFTLPVAKRITKEILLALDYLHRECGYIHTDLKSENILVSIPEPATSQIDEYIKANPPSIYGLPLNLKLLPLPLVFSRSQPLPHVSLCGSIEDISVRLTDYSEATPADKPMREHLRQPSIIRAPEVTLRYPWTSAIDIWTVGCLLFELLAERQLLDQDTDNYSHELHLQYIVECLGPFPPEFLKDCEDRGKYFDEKGTLLHTNSDFAPTTLEDILQGLEAVDETEIPGAAAFLRRCLMLDPKLRPSAQDLLKDSWLL</sequence>
<dbReference type="SMART" id="SM00220">
    <property type="entry name" value="S_TKc"/>
    <property type="match status" value="1"/>
</dbReference>
<keyword evidence="2" id="KW-0723">Serine/threonine-protein kinase</keyword>
<evidence type="ECO:0000256" key="2">
    <source>
        <dbReference type="ARBA" id="ARBA00022527"/>
    </source>
</evidence>
<reference evidence="10" key="1">
    <citation type="submission" date="2020-07" db="EMBL/GenBank/DDBJ databases">
        <authorList>
            <person name="Nieuwenhuis M."/>
            <person name="Van De Peppel L.J.J."/>
        </authorList>
    </citation>
    <scope>NUCLEOTIDE SEQUENCE</scope>
    <source>
        <strain evidence="10">AP01</strain>
        <tissue evidence="10">Mycelium</tissue>
    </source>
</reference>
<dbReference type="InterPro" id="IPR008271">
    <property type="entry name" value="Ser/Thr_kinase_AS"/>
</dbReference>
<dbReference type="GO" id="GO:0000245">
    <property type="term" value="P:spliceosomal complex assembly"/>
    <property type="evidence" value="ECO:0007669"/>
    <property type="project" value="TreeGrafter"/>
</dbReference>
<dbReference type="InterPro" id="IPR000719">
    <property type="entry name" value="Prot_kinase_dom"/>
</dbReference>
<accession>A0A9P7FZ20</accession>
<dbReference type="SUPFAM" id="SSF56112">
    <property type="entry name" value="Protein kinase-like (PK-like)"/>
    <property type="match status" value="1"/>
</dbReference>
<evidence type="ECO:0000256" key="3">
    <source>
        <dbReference type="ARBA" id="ARBA00022679"/>
    </source>
</evidence>
<dbReference type="PROSITE" id="PS00108">
    <property type="entry name" value="PROTEIN_KINASE_ST"/>
    <property type="match status" value="1"/>
</dbReference>
<dbReference type="PROSITE" id="PS50011">
    <property type="entry name" value="PROTEIN_KINASE_DOM"/>
    <property type="match status" value="1"/>
</dbReference>
<comment type="caution">
    <text evidence="10">The sequence shown here is derived from an EMBL/GenBank/DDBJ whole genome shotgun (WGS) entry which is preliminary data.</text>
</comment>
<name>A0A9P7FZ20_9AGAR</name>
<dbReference type="PANTHER" id="PTHR47634">
    <property type="entry name" value="PROTEIN KINASE DOMAIN-CONTAINING PROTEIN-RELATED"/>
    <property type="match status" value="1"/>
</dbReference>
<protein>
    <recommendedName>
        <fullName evidence="1">non-specific serine/threonine protein kinase</fullName>
        <ecNumber evidence="1">2.7.11.1</ecNumber>
    </recommendedName>
</protein>
<evidence type="ECO:0000256" key="5">
    <source>
        <dbReference type="ARBA" id="ARBA00022777"/>
    </source>
</evidence>
<keyword evidence="3" id="KW-0808">Transferase</keyword>
<evidence type="ECO:0000256" key="4">
    <source>
        <dbReference type="ARBA" id="ARBA00022741"/>
    </source>
</evidence>
<dbReference type="EC" id="2.7.11.1" evidence="1"/>
<dbReference type="GO" id="GO:0050684">
    <property type="term" value="P:regulation of mRNA processing"/>
    <property type="evidence" value="ECO:0007669"/>
    <property type="project" value="TreeGrafter"/>
</dbReference>
<evidence type="ECO:0000256" key="7">
    <source>
        <dbReference type="ARBA" id="ARBA00047899"/>
    </source>
</evidence>
<dbReference type="OrthoDB" id="5979581at2759"/>